<protein>
    <submittedName>
        <fullName evidence="4">GNAT family N-acetyltransferase</fullName>
    </submittedName>
</protein>
<dbReference type="InterPro" id="IPR016181">
    <property type="entry name" value="Acyl_CoA_acyltransferase"/>
</dbReference>
<gene>
    <name evidence="4" type="ORF">QJ522_05935</name>
</gene>
<keyword evidence="5" id="KW-1185">Reference proteome</keyword>
<organism evidence="4 5">
    <name type="scientific">Anaerobaca lacustris</name>
    <dbReference type="NCBI Taxonomy" id="3044600"/>
    <lineage>
        <taxon>Bacteria</taxon>
        <taxon>Pseudomonadati</taxon>
        <taxon>Planctomycetota</taxon>
        <taxon>Phycisphaerae</taxon>
        <taxon>Sedimentisphaerales</taxon>
        <taxon>Anaerobacaceae</taxon>
        <taxon>Anaerobaca</taxon>
    </lineage>
</organism>
<evidence type="ECO:0000313" key="5">
    <source>
        <dbReference type="Proteomes" id="UP001431776"/>
    </source>
</evidence>
<comment type="caution">
    <text evidence="4">The sequence shown here is derived from an EMBL/GenBank/DDBJ whole genome shotgun (WGS) entry which is preliminary data.</text>
</comment>
<dbReference type="Gene3D" id="3.40.630.30">
    <property type="match status" value="1"/>
</dbReference>
<dbReference type="InterPro" id="IPR050832">
    <property type="entry name" value="Bact_Acetyltransf"/>
</dbReference>
<evidence type="ECO:0000259" key="3">
    <source>
        <dbReference type="PROSITE" id="PS51186"/>
    </source>
</evidence>
<feature type="domain" description="N-acetyltransferase" evidence="3">
    <location>
        <begin position="25"/>
        <end position="160"/>
    </location>
</feature>
<dbReference type="AlphaFoldDB" id="A0AAW6TYS3"/>
<proteinExistence type="predicted"/>
<dbReference type="Proteomes" id="UP001431776">
    <property type="component" value="Unassembled WGS sequence"/>
</dbReference>
<dbReference type="Pfam" id="PF00583">
    <property type="entry name" value="Acetyltransf_1"/>
    <property type="match status" value="1"/>
</dbReference>
<name>A0AAW6TYS3_9BACT</name>
<keyword evidence="2" id="KW-0012">Acyltransferase</keyword>
<evidence type="ECO:0000256" key="1">
    <source>
        <dbReference type="ARBA" id="ARBA00022679"/>
    </source>
</evidence>
<dbReference type="SUPFAM" id="SSF55729">
    <property type="entry name" value="Acyl-CoA N-acyltransferases (Nat)"/>
    <property type="match status" value="1"/>
</dbReference>
<sequence>MIRTTHLEITEKDQWVRRDRSHAGFEVRECVVKQPRFNRFLYEYIGQDWKWIARLAWSGDRWREYAAADNLRTFVAYQQGSLVGYYELQQQGESVEIRIFGLTGEFIGHGHGGPLLDHAVESAFAWGARRVWVHTCTDDHPRALDNYLKSGFAVFKVEEK</sequence>
<dbReference type="PROSITE" id="PS51186">
    <property type="entry name" value="GNAT"/>
    <property type="match status" value="1"/>
</dbReference>
<dbReference type="EMBL" id="JASCXX010000005">
    <property type="protein sequence ID" value="MDI6448576.1"/>
    <property type="molecule type" value="Genomic_DNA"/>
</dbReference>
<dbReference type="InterPro" id="IPR000182">
    <property type="entry name" value="GNAT_dom"/>
</dbReference>
<reference evidence="4" key="1">
    <citation type="submission" date="2023-05" db="EMBL/GenBank/DDBJ databases">
        <title>Anaerotaeda fermentans gen. nov., sp. nov., a novel anaerobic planctomycete of the new family within the order Sedimentisphaerales isolated from Taman Peninsula, Russia.</title>
        <authorList>
            <person name="Khomyakova M.A."/>
            <person name="Merkel A.Y."/>
            <person name="Slobodkin A.I."/>
        </authorList>
    </citation>
    <scope>NUCLEOTIDE SEQUENCE</scope>
    <source>
        <strain evidence="4">M17dextr</strain>
    </source>
</reference>
<keyword evidence="1" id="KW-0808">Transferase</keyword>
<evidence type="ECO:0000313" key="4">
    <source>
        <dbReference type="EMBL" id="MDI6448576.1"/>
    </source>
</evidence>
<dbReference type="RefSeq" id="WP_349243987.1">
    <property type="nucleotide sequence ID" value="NZ_JASCXX010000005.1"/>
</dbReference>
<dbReference type="GO" id="GO:0016747">
    <property type="term" value="F:acyltransferase activity, transferring groups other than amino-acyl groups"/>
    <property type="evidence" value="ECO:0007669"/>
    <property type="project" value="InterPro"/>
</dbReference>
<dbReference type="PANTHER" id="PTHR43877">
    <property type="entry name" value="AMINOALKYLPHOSPHONATE N-ACETYLTRANSFERASE-RELATED-RELATED"/>
    <property type="match status" value="1"/>
</dbReference>
<dbReference type="CDD" id="cd04301">
    <property type="entry name" value="NAT_SF"/>
    <property type="match status" value="1"/>
</dbReference>
<accession>A0AAW6TYS3</accession>
<evidence type="ECO:0000256" key="2">
    <source>
        <dbReference type="ARBA" id="ARBA00023315"/>
    </source>
</evidence>